<organism evidence="1">
    <name type="scientific">uncultured Coleofasciculus sp</name>
    <dbReference type="NCBI Taxonomy" id="1267456"/>
    <lineage>
        <taxon>Bacteria</taxon>
        <taxon>Bacillati</taxon>
        <taxon>Cyanobacteriota</taxon>
        <taxon>Cyanophyceae</taxon>
        <taxon>Coleofasciculales</taxon>
        <taxon>Coleofasciculaceae</taxon>
        <taxon>Coleofasciculus</taxon>
        <taxon>environmental samples</taxon>
    </lineage>
</organism>
<reference evidence="1" key="1">
    <citation type="submission" date="2020-02" db="EMBL/GenBank/DDBJ databases">
        <authorList>
            <person name="Meier V. D."/>
        </authorList>
    </citation>
    <scope>NUCLEOTIDE SEQUENCE</scope>
    <source>
        <strain evidence="1">AVDCRST_MAG92</strain>
    </source>
</reference>
<accession>A0A6J4IZV3</accession>
<sequence>MKPAQIRQQGLNYVAIAPLNQLCDHASREIREKKTEQRAKGESVKG</sequence>
<dbReference type="EMBL" id="CADCTM010000434">
    <property type="protein sequence ID" value="CAA9266817.1"/>
    <property type="molecule type" value="Genomic_DNA"/>
</dbReference>
<gene>
    <name evidence="1" type="ORF">AVDCRST_MAG92-2746</name>
</gene>
<dbReference type="AlphaFoldDB" id="A0A6J4IZV3"/>
<name>A0A6J4IZV3_9CYAN</name>
<proteinExistence type="predicted"/>
<protein>
    <submittedName>
        <fullName evidence="1">Uncharacterized protein</fullName>
    </submittedName>
</protein>
<evidence type="ECO:0000313" key="1">
    <source>
        <dbReference type="EMBL" id="CAA9266817.1"/>
    </source>
</evidence>